<evidence type="ECO:0000256" key="9">
    <source>
        <dbReference type="SAM" id="MobiDB-lite"/>
    </source>
</evidence>
<comment type="similarity">
    <text evidence="2 8">Belongs to the Mediator complex subunit 17 family.</text>
</comment>
<keyword evidence="6 8" id="KW-0539">Nucleus</keyword>
<feature type="region of interest" description="Disordered" evidence="9">
    <location>
        <begin position="1"/>
        <end position="29"/>
    </location>
</feature>
<feature type="compositionally biased region" description="Basic and acidic residues" evidence="9">
    <location>
        <begin position="710"/>
        <end position="721"/>
    </location>
</feature>
<evidence type="ECO:0000256" key="4">
    <source>
        <dbReference type="ARBA" id="ARBA00023015"/>
    </source>
</evidence>
<comment type="caution">
    <text evidence="10">The sequence shown here is derived from an EMBL/GenBank/DDBJ whole genome shotgun (WGS) entry which is preliminary data.</text>
</comment>
<evidence type="ECO:0000256" key="5">
    <source>
        <dbReference type="ARBA" id="ARBA00023163"/>
    </source>
</evidence>
<dbReference type="EMBL" id="JBBPDW010000011">
    <property type="protein sequence ID" value="KAK7548210.1"/>
    <property type="molecule type" value="Genomic_DNA"/>
</dbReference>
<evidence type="ECO:0000256" key="1">
    <source>
        <dbReference type="ARBA" id="ARBA00004123"/>
    </source>
</evidence>
<dbReference type="Pfam" id="PF10156">
    <property type="entry name" value="Med17"/>
    <property type="match status" value="1"/>
</dbReference>
<feature type="compositionally biased region" description="Low complexity" evidence="9">
    <location>
        <begin position="517"/>
        <end position="537"/>
    </location>
</feature>
<proteinExistence type="inferred from homology"/>
<dbReference type="PANTHER" id="PTHR13114">
    <property type="entry name" value="MEDIATOR OF RNA POLYMERASE II TRANSCRIPTION SUBUNIT 17"/>
    <property type="match status" value="1"/>
</dbReference>
<gene>
    <name evidence="8" type="primary">MED17</name>
    <name evidence="10" type="ORF">IWX46DRAFT_548152</name>
</gene>
<sequence>MGDSDQSGSHGSFPLALRPLPPDGDQEEPLMSQLARISHQFGQYRHMDEEKLRQMAANQEAGIVETEEQDEEEDDADDLKKRAEHIRQVKADMFRHVNDAQQEILFTIDFLGLLLSKDSPRGANYLSPALKTSGVPEGSFSYDKWPLKQPDAREKKQRDLVAKGWTMEGLGSSADSLLQAATRLEKEVRKETQYWSQILSITERGWSLRRFPRERGTLGVQFGFSEGTCRKAVDGVAADFFVATDQFKARGFAPLRAKDDGNIILDQALVQKPKAIRVRIVQQGKTLGSSHQNRLLLAPQSDLEIEDLIRRARDSLFEQELFQEMNMESRHLLSHNVRLRDRVIIVPIKSPQADEPASLPQKEIHIDLVGLEDLDETSPDHSQDGLAEDIALALRLLLTHAYNQRLKRRSQPPPPLTDRKRPDLPSPIIRTLLHYIYHYMATNALRAYLGGLAHALSGAGLSLSTTFAPAHASLPSSLTTIPPTSAGSSIPILDALLSTLSRPLSTSATVHLPFPSSPSHQQQPSPLNPTAAANDDNDAANQNQQITLTLRTLVALPTQGTDFTATLPPSLSSLLYPEQTATTATTPQTTPRTLSFDTLPDLSDFLDHALAVHLAHSAAVAAIPNDVVAEPRERAAEVSLLRSRFVGAKSGGGRAGSAAEETKLSFWVSWPERAVGVRWWGGDGDGDGGSGDDKEKEKEKDEDSDVFVWRMDENATGGERDSKSFVDVVRAFVARRGDDHEEREKKDGEKEKEKAAAGPSVKMEK</sequence>
<feature type="region of interest" description="Disordered" evidence="9">
    <location>
        <begin position="736"/>
        <end position="765"/>
    </location>
</feature>
<comment type="function">
    <text evidence="8">Component of the Mediator complex, a coactivator involved in the regulated transcription of nearly all RNA polymerase II-dependent genes. Mediator functions as a bridge to convey information from gene-specific regulatory proteins to the basal RNA polymerase II transcription machinery. Mediator is recruited to promoters by direct interactions with regulatory proteins and serves as a scaffold for the assembly of a functional preinitiation complex with RNA polymerase II and the general transcription factors.</text>
</comment>
<comment type="subcellular location">
    <subcellularLocation>
        <location evidence="1 8">Nucleus</location>
    </subcellularLocation>
</comment>
<reference evidence="10 11" key="1">
    <citation type="submission" date="2024-04" db="EMBL/GenBank/DDBJ databases">
        <title>Phyllosticta paracitricarpa is synonymous to the EU quarantine fungus P. citricarpa based on phylogenomic analyses.</title>
        <authorList>
            <consortium name="Lawrence Berkeley National Laboratory"/>
            <person name="Van Ingen-Buijs V.A."/>
            <person name="Van Westerhoven A.C."/>
            <person name="Haridas S."/>
            <person name="Skiadas P."/>
            <person name="Martin F."/>
            <person name="Groenewald J.Z."/>
            <person name="Crous P.W."/>
            <person name="Seidl M.F."/>
        </authorList>
    </citation>
    <scope>NUCLEOTIDE SEQUENCE [LARGE SCALE GENOMIC DNA]</scope>
    <source>
        <strain evidence="10 11">CBS 122670</strain>
    </source>
</reference>
<evidence type="ECO:0000313" key="11">
    <source>
        <dbReference type="Proteomes" id="UP001365128"/>
    </source>
</evidence>
<protein>
    <recommendedName>
        <fullName evidence="3 8">Mediator of RNA polymerase II transcription subunit 17</fullName>
    </recommendedName>
    <alternativeName>
        <fullName evidence="7 8">Mediator complex subunit 17</fullName>
    </alternativeName>
</protein>
<evidence type="ECO:0000256" key="7">
    <source>
        <dbReference type="ARBA" id="ARBA00032014"/>
    </source>
</evidence>
<feature type="region of interest" description="Disordered" evidence="9">
    <location>
        <begin position="678"/>
        <end position="721"/>
    </location>
</feature>
<feature type="region of interest" description="Disordered" evidence="9">
    <location>
        <begin position="509"/>
        <end position="537"/>
    </location>
</feature>
<feature type="compositionally biased region" description="Basic and acidic residues" evidence="9">
    <location>
        <begin position="736"/>
        <end position="755"/>
    </location>
</feature>
<dbReference type="PANTHER" id="PTHR13114:SF7">
    <property type="entry name" value="MEDIATOR OF RNA POLYMERASE II TRANSCRIPTION SUBUNIT 17"/>
    <property type="match status" value="1"/>
</dbReference>
<comment type="subunit">
    <text evidence="8">Component of the Mediator complex.</text>
</comment>
<evidence type="ECO:0000256" key="8">
    <source>
        <dbReference type="RuleBase" id="RU364140"/>
    </source>
</evidence>
<accession>A0ABR1MFU4</accession>
<dbReference type="InterPro" id="IPR019313">
    <property type="entry name" value="Mediator_Med17"/>
</dbReference>
<keyword evidence="5 8" id="KW-0804">Transcription</keyword>
<dbReference type="Proteomes" id="UP001365128">
    <property type="component" value="Unassembled WGS sequence"/>
</dbReference>
<organism evidence="10 11">
    <name type="scientific">Phyllosticta citricarpa</name>
    <dbReference type="NCBI Taxonomy" id="55181"/>
    <lineage>
        <taxon>Eukaryota</taxon>
        <taxon>Fungi</taxon>
        <taxon>Dikarya</taxon>
        <taxon>Ascomycota</taxon>
        <taxon>Pezizomycotina</taxon>
        <taxon>Dothideomycetes</taxon>
        <taxon>Dothideomycetes incertae sedis</taxon>
        <taxon>Botryosphaeriales</taxon>
        <taxon>Phyllostictaceae</taxon>
        <taxon>Phyllosticta</taxon>
    </lineage>
</organism>
<name>A0ABR1MFU4_9PEZI</name>
<evidence type="ECO:0000256" key="2">
    <source>
        <dbReference type="ARBA" id="ARBA00005635"/>
    </source>
</evidence>
<feature type="compositionally biased region" description="Basic and acidic residues" evidence="9">
    <location>
        <begin position="691"/>
        <end position="701"/>
    </location>
</feature>
<feature type="compositionally biased region" description="Polar residues" evidence="9">
    <location>
        <begin position="1"/>
        <end position="10"/>
    </location>
</feature>
<keyword evidence="8" id="KW-0010">Activator</keyword>
<evidence type="ECO:0000256" key="6">
    <source>
        <dbReference type="ARBA" id="ARBA00023242"/>
    </source>
</evidence>
<keyword evidence="4 8" id="KW-0805">Transcription regulation</keyword>
<dbReference type="Gene3D" id="6.10.250.2620">
    <property type="match status" value="1"/>
</dbReference>
<keyword evidence="11" id="KW-1185">Reference proteome</keyword>
<feature type="compositionally biased region" description="Gly residues" evidence="9">
    <location>
        <begin position="679"/>
        <end position="689"/>
    </location>
</feature>
<evidence type="ECO:0000256" key="3">
    <source>
        <dbReference type="ARBA" id="ARBA00019610"/>
    </source>
</evidence>
<evidence type="ECO:0000313" key="10">
    <source>
        <dbReference type="EMBL" id="KAK7548210.1"/>
    </source>
</evidence>